<accession>A0A199P8F3</accession>
<dbReference type="EMBL" id="LWSU01000034">
    <property type="protein sequence ID" value="OAX57281.1"/>
    <property type="molecule type" value="Genomic_DNA"/>
</dbReference>
<protein>
    <submittedName>
        <fullName evidence="1">Uncharacterized protein</fullName>
    </submittedName>
</protein>
<comment type="caution">
    <text evidence="1">The sequence shown here is derived from an EMBL/GenBank/DDBJ whole genome shotgun (WGS) entry which is preliminary data.</text>
</comment>
<evidence type="ECO:0000313" key="2">
    <source>
        <dbReference type="Proteomes" id="UP000093858"/>
    </source>
</evidence>
<gene>
    <name evidence="1" type="ORF">A6R73_10585</name>
</gene>
<dbReference type="Proteomes" id="UP000093858">
    <property type="component" value="Unassembled WGS sequence"/>
</dbReference>
<sequence length="67" mass="7584">MAQPRDAPVSREAAQRYSLLYDAMSEAVRKHLGLRGYFMQLRIERCRARQGQVASAGRALAAGYAWR</sequence>
<reference evidence="1 2" key="1">
    <citation type="submission" date="2016-04" db="EMBL/GenBank/DDBJ databases">
        <title>Xanthomonas translucens phylogeny.</title>
        <authorList>
            <person name="Langlois P."/>
        </authorList>
    </citation>
    <scope>NUCLEOTIDE SEQUENCE [LARGE SCALE GENOMIC DNA]</scope>
    <source>
        <strain evidence="1 2">B99</strain>
    </source>
</reference>
<name>A0A199P8F3_9XANT</name>
<proteinExistence type="predicted"/>
<evidence type="ECO:0000313" key="1">
    <source>
        <dbReference type="EMBL" id="OAX57281.1"/>
    </source>
</evidence>
<dbReference type="RefSeq" id="WP_064538330.1">
    <property type="nucleotide sequence ID" value="NZ_LWSU01000034.1"/>
</dbReference>
<dbReference type="AlphaFoldDB" id="A0A199P8F3"/>
<organism evidence="1 2">
    <name type="scientific">Xanthomonas graminis pv. poae</name>
    <dbReference type="NCBI Taxonomy" id="227946"/>
    <lineage>
        <taxon>Bacteria</taxon>
        <taxon>Pseudomonadati</taxon>
        <taxon>Pseudomonadota</taxon>
        <taxon>Gammaproteobacteria</taxon>
        <taxon>Lysobacterales</taxon>
        <taxon>Lysobacteraceae</taxon>
        <taxon>Xanthomonas</taxon>
        <taxon>Xanthomonas translucens group</taxon>
        <taxon>Xanthomonas graminis</taxon>
    </lineage>
</organism>